<dbReference type="Gene3D" id="2.40.160.180">
    <property type="entry name" value="Carbohydrate-selective porin OprB"/>
    <property type="match status" value="1"/>
</dbReference>
<dbReference type="GO" id="GO:0015288">
    <property type="term" value="F:porin activity"/>
    <property type="evidence" value="ECO:0007669"/>
    <property type="project" value="InterPro"/>
</dbReference>
<dbReference type="InterPro" id="IPR007049">
    <property type="entry name" value="Carb-sel_porin_OprB"/>
</dbReference>
<proteinExistence type="inferred from homology"/>
<dbReference type="EMBL" id="CAADFC020000016">
    <property type="protein sequence ID" value="VIO72525.1"/>
    <property type="molecule type" value="Genomic_DNA"/>
</dbReference>
<dbReference type="GO" id="GO:0008643">
    <property type="term" value="P:carbohydrate transport"/>
    <property type="evidence" value="ECO:0007669"/>
    <property type="project" value="InterPro"/>
</dbReference>
<evidence type="ECO:0000313" key="4">
    <source>
        <dbReference type="Proteomes" id="UP000328092"/>
    </source>
</evidence>
<evidence type="ECO:0000256" key="2">
    <source>
        <dbReference type="RuleBase" id="RU363072"/>
    </source>
</evidence>
<reference evidence="3" key="1">
    <citation type="submission" date="2019-02" db="EMBL/GenBank/DDBJ databases">
        <authorList>
            <person name="Pothier F.J."/>
        </authorList>
    </citation>
    <scope>NUCLEOTIDE SEQUENCE</scope>
    <source>
        <strain evidence="3">CI-1B</strain>
    </source>
</reference>
<dbReference type="Proteomes" id="UP000328092">
    <property type="component" value="Unassembled WGS sequence"/>
</dbReference>
<keyword evidence="4" id="KW-1185">Reference proteome</keyword>
<dbReference type="RefSeq" id="WP_139861408.1">
    <property type="nucleotide sequence ID" value="NZ_CAADFC020000016.1"/>
</dbReference>
<comment type="caution">
    <text evidence="3">The sequence shown here is derived from an EMBL/GenBank/DDBJ whole genome shotgun (WGS) entry which is preliminary data.</text>
</comment>
<name>A0A508TAN0_9BRAD</name>
<dbReference type="PANTHER" id="PTHR37944:SF1">
    <property type="entry name" value="PORIN B"/>
    <property type="match status" value="1"/>
</dbReference>
<sequence length="449" mass="48712">MCRGLFRATLVSAVLALCASAMPARAEDKPVADRIADARAALEEAGYQFSITYIGEGFGNASGGVSTGKAYTGRLDLGTTIDLEKVMGWTGATFHANMFQIHGDGLSRGYVGNLFLVSGVESLPATRLYELWIEQKLMDGRLAIRVGQQGSDVEFIDSQYDDIFINSALGWPGITGVNLPAGGPSPALAVPGIRIKAGLTDRLTAYLGLFDGSSAPPQATVDPQLANPHGILFRVNDPPWWIGQLKYKFDIGESRLPATITGGAWYHMMSFADQRFGADGLSLADPDSSGDPRWLRRDNGIFMVYEQLLARAKPDVDKGIAFFMRASISPSDRNLISAYVDGGLLFAGFSESFPDDRFGIAGIFGKISSAARALDRDTQIFTGTAYPIRDYEAILEITYQHVVSVNFTMQPMFQYIAHPGGGAVDPNDPTQTHRIRDSMVFGMRTILSY</sequence>
<evidence type="ECO:0000256" key="1">
    <source>
        <dbReference type="ARBA" id="ARBA00008769"/>
    </source>
</evidence>
<dbReference type="PANTHER" id="PTHR37944">
    <property type="entry name" value="PORIN B"/>
    <property type="match status" value="1"/>
</dbReference>
<dbReference type="Pfam" id="PF04966">
    <property type="entry name" value="OprB"/>
    <property type="match status" value="1"/>
</dbReference>
<protein>
    <submittedName>
        <fullName evidence="3">Porin B</fullName>
    </submittedName>
</protein>
<feature type="chain" id="PRO_5021512234" evidence="2">
    <location>
        <begin position="27"/>
        <end position="449"/>
    </location>
</feature>
<feature type="signal peptide" evidence="2">
    <location>
        <begin position="1"/>
        <end position="26"/>
    </location>
</feature>
<dbReference type="GO" id="GO:0016020">
    <property type="term" value="C:membrane"/>
    <property type="evidence" value="ECO:0007669"/>
    <property type="project" value="InterPro"/>
</dbReference>
<dbReference type="InterPro" id="IPR038673">
    <property type="entry name" value="OprB_sf"/>
</dbReference>
<dbReference type="OrthoDB" id="177316at2"/>
<dbReference type="AlphaFoldDB" id="A0A508TAN0"/>
<comment type="similarity">
    <text evidence="1 2">Belongs to the OprB family.</text>
</comment>
<gene>
    <name evidence="3" type="primary">oprB_1</name>
    <name evidence="3" type="ORF">CI1B_41700</name>
</gene>
<dbReference type="InterPro" id="IPR052932">
    <property type="entry name" value="OprB_Porin"/>
</dbReference>
<keyword evidence="2" id="KW-0732">Signal</keyword>
<evidence type="ECO:0000313" key="3">
    <source>
        <dbReference type="EMBL" id="VIO72525.1"/>
    </source>
</evidence>
<accession>A0A508TAN0</accession>
<organism evidence="3 4">
    <name type="scientific">Bradyrhizobium ivorense</name>
    <dbReference type="NCBI Taxonomy" id="2511166"/>
    <lineage>
        <taxon>Bacteria</taxon>
        <taxon>Pseudomonadati</taxon>
        <taxon>Pseudomonadota</taxon>
        <taxon>Alphaproteobacteria</taxon>
        <taxon>Hyphomicrobiales</taxon>
        <taxon>Nitrobacteraceae</taxon>
        <taxon>Bradyrhizobium</taxon>
    </lineage>
</organism>